<feature type="domain" description="Carboxyltransferase" evidence="4">
    <location>
        <begin position="25"/>
        <end position="290"/>
    </location>
</feature>
<proteinExistence type="predicted"/>
<gene>
    <name evidence="5" type="ORF">EF294_11530</name>
</gene>
<dbReference type="Gene3D" id="2.40.100.10">
    <property type="entry name" value="Cyclophilin-like"/>
    <property type="match status" value="1"/>
</dbReference>
<reference evidence="5 6" key="1">
    <citation type="submission" date="2018-11" db="EMBL/GenBank/DDBJ databases">
        <title>Draft genome sequence of Gordonia sp. RS15-1S isolated from rice stems.</title>
        <authorList>
            <person name="Muangham S."/>
        </authorList>
    </citation>
    <scope>NUCLEOTIDE SEQUENCE [LARGE SCALE GENOMIC DNA]</scope>
    <source>
        <strain evidence="5 6">RS15-1S</strain>
    </source>
</reference>
<keyword evidence="2" id="KW-0378">Hydrolase</keyword>
<dbReference type="SUPFAM" id="SSF50891">
    <property type="entry name" value="Cyclophilin-like"/>
    <property type="match status" value="1"/>
</dbReference>
<sequence>MNAIEVISPGPFATIQDLGRPGLAHLGVPRSGAADVVSMTLANRLVGNRESAAVIEATMGGIRIRSRRRLVIAVTGAGAQVLVDDVPVGLGATVTVTAGSELAVSAPIWGCRNYVAVRGGIQVGAVLGSRSTDTLSGLGPPPLSAGDVLEVGVESGAWPAVTQAPVTAIPPPVVELDVSAGPRCGRLHRVGDLMAGEWEVSADADRVGVRLGRPDGSDHPLLHHGADVGELASEGVAHGSVQVPPNGQPVLFLADHPVTGGYPVVAVLTAGALARAAQLVAGNRVRFRSR</sequence>
<dbReference type="OrthoDB" id="9768696at2"/>
<dbReference type="RefSeq" id="WP_123929720.1">
    <property type="nucleotide sequence ID" value="NZ_JBPSDP010000007.1"/>
</dbReference>
<dbReference type="GO" id="GO:0016740">
    <property type="term" value="F:transferase activity"/>
    <property type="evidence" value="ECO:0007669"/>
    <property type="project" value="UniProtKB-KW"/>
</dbReference>
<protein>
    <submittedName>
        <fullName evidence="5">Biotin-dependent carboxyltransferase</fullName>
    </submittedName>
</protein>
<dbReference type="EMBL" id="RKMH01000008">
    <property type="protein sequence ID" value="RPA59882.1"/>
    <property type="molecule type" value="Genomic_DNA"/>
</dbReference>
<dbReference type="PANTHER" id="PTHR43309">
    <property type="entry name" value="5-OXOPROLINASE SUBUNIT C"/>
    <property type="match status" value="1"/>
</dbReference>
<accession>A0A3N4GAU5</accession>
<dbReference type="Proteomes" id="UP000267536">
    <property type="component" value="Unassembled WGS sequence"/>
</dbReference>
<keyword evidence="3" id="KW-0067">ATP-binding</keyword>
<evidence type="ECO:0000256" key="3">
    <source>
        <dbReference type="ARBA" id="ARBA00022840"/>
    </source>
</evidence>
<dbReference type="PANTHER" id="PTHR43309:SF3">
    <property type="entry name" value="5-OXOPROLINASE SUBUNIT C"/>
    <property type="match status" value="1"/>
</dbReference>
<keyword evidence="1" id="KW-0547">Nucleotide-binding</keyword>
<dbReference type="AlphaFoldDB" id="A0A3N4GAU5"/>
<name>A0A3N4GAU5_9ACTN</name>
<organism evidence="5 6">
    <name type="scientific">Gordonia oryzae</name>
    <dbReference type="NCBI Taxonomy" id="2487349"/>
    <lineage>
        <taxon>Bacteria</taxon>
        <taxon>Bacillati</taxon>
        <taxon>Actinomycetota</taxon>
        <taxon>Actinomycetes</taxon>
        <taxon>Mycobacteriales</taxon>
        <taxon>Gordoniaceae</taxon>
        <taxon>Gordonia</taxon>
    </lineage>
</organism>
<evidence type="ECO:0000313" key="5">
    <source>
        <dbReference type="EMBL" id="RPA59882.1"/>
    </source>
</evidence>
<evidence type="ECO:0000259" key="4">
    <source>
        <dbReference type="SMART" id="SM00797"/>
    </source>
</evidence>
<dbReference type="GO" id="GO:0005524">
    <property type="term" value="F:ATP binding"/>
    <property type="evidence" value="ECO:0007669"/>
    <property type="project" value="UniProtKB-KW"/>
</dbReference>
<dbReference type="InterPro" id="IPR029000">
    <property type="entry name" value="Cyclophilin-like_dom_sf"/>
</dbReference>
<dbReference type="InterPro" id="IPR003778">
    <property type="entry name" value="CT_A_B"/>
</dbReference>
<dbReference type="Pfam" id="PF02626">
    <property type="entry name" value="CT_A_B"/>
    <property type="match status" value="1"/>
</dbReference>
<dbReference type="InterPro" id="IPR052708">
    <property type="entry name" value="PxpC"/>
</dbReference>
<evidence type="ECO:0000256" key="2">
    <source>
        <dbReference type="ARBA" id="ARBA00022801"/>
    </source>
</evidence>
<evidence type="ECO:0000256" key="1">
    <source>
        <dbReference type="ARBA" id="ARBA00022741"/>
    </source>
</evidence>
<dbReference type="SMART" id="SM00797">
    <property type="entry name" value="AHS2"/>
    <property type="match status" value="1"/>
</dbReference>
<dbReference type="NCBIfam" id="TIGR00724">
    <property type="entry name" value="urea_amlyse_rel"/>
    <property type="match status" value="1"/>
</dbReference>
<dbReference type="GO" id="GO:0016787">
    <property type="term" value="F:hydrolase activity"/>
    <property type="evidence" value="ECO:0007669"/>
    <property type="project" value="UniProtKB-KW"/>
</dbReference>
<keyword evidence="5" id="KW-0808">Transferase</keyword>
<keyword evidence="6" id="KW-1185">Reference proteome</keyword>
<evidence type="ECO:0000313" key="6">
    <source>
        <dbReference type="Proteomes" id="UP000267536"/>
    </source>
</evidence>
<comment type="caution">
    <text evidence="5">The sequence shown here is derived from an EMBL/GenBank/DDBJ whole genome shotgun (WGS) entry which is preliminary data.</text>
</comment>